<dbReference type="Proteomes" id="UP000228948">
    <property type="component" value="Chromosome"/>
</dbReference>
<gene>
    <name evidence="2" type="ORF">BG454_06650</name>
</gene>
<feature type="compositionally biased region" description="Polar residues" evidence="1">
    <location>
        <begin position="39"/>
        <end position="50"/>
    </location>
</feature>
<evidence type="ECO:0000313" key="3">
    <source>
        <dbReference type="Proteomes" id="UP000228948"/>
    </source>
</evidence>
<dbReference type="EMBL" id="CP024899">
    <property type="protein sequence ID" value="ATX65542.1"/>
    <property type="molecule type" value="Genomic_DNA"/>
</dbReference>
<dbReference type="STRING" id="441209.GCA_001870665_00427"/>
<evidence type="ECO:0008006" key="4">
    <source>
        <dbReference type="Google" id="ProtNLM"/>
    </source>
</evidence>
<evidence type="ECO:0000313" key="2">
    <source>
        <dbReference type="EMBL" id="ATX65542.1"/>
    </source>
</evidence>
<dbReference type="SUPFAM" id="SSF52540">
    <property type="entry name" value="P-loop containing nucleoside triphosphate hydrolases"/>
    <property type="match status" value="1"/>
</dbReference>
<protein>
    <recommendedName>
        <fullName evidence="4">NACHT domain-containing protein</fullName>
    </recommendedName>
</protein>
<accession>A0A2K8K7V1</accession>
<sequence>MHLQSLDFTLRTLHRQPHQPDAKVRQLCCEGGEPLNGAQDESVSQDSKGSTATALSASLDDLRTALLALKPTGPEGFEGLLATILGKISGQDFRLAKSGLQNGKDGATSATASNHISFEGKLYTTKINDNEVLTKITRLIGSSAPPDVWVLGATVEASTQLLEPMQSAAAKNGISIFVLDWPSASAVPPLAVACAFANGETSAFLRDHVSDVATVKNADTALEAIRRSDAFHASAEPIVRALQEPSLAGANARKANSRWLEATFADRSRAKAKFGQALAPNAAGPLMLQQRSTLVQQVNQQLTVAPSRKIVALVGGEGCGKSWLLAQSWLELGNRPLLVLIPANDLRPVAAYGLLTPLLISKLIQQTGTSDGEVSRKRWERRLEQWKEQANEETPRFILCVDGLNQQPGFDWPRWLDDATSVVEELGGALAITAREGYFNERIRSAVHSKIVTVRVPEWTESDLKEILATKGYKASKIKPAVLARLRNPRMLGIAFDLLERFDVLDFNELSVERLLFEHIRVGARDGSAAEPPDKFSKRLAQHAQMIMDRVKSQQGEDQLIFDRDDGQSGHTLSAELLAVTAEHFFQPLPEDPNLYTLADHGLSLALGLSIIKALQKAERNGRDVADALDELIEPIAALDKTADAVFSGAMVSSIDGQCSLAIRRALICGFLRLQNIDAQNYPAFVAIARNATDAAMWALFDISATSRYAANKDWLSAALRACRHNSECWSVISTHVSDWLRSYSLDPKIKVMGTPGQDSADRIAKSTEEKAQALLQKISELSGAERKFLEKNMLERKDYDPSLLFEDAFEMLAGMPLAGFAEQLVACSFSLALNASFRAPYEEYLALIRFNRRDWLETRQRLLEASDFLVRNGASRTGKWALVAVLRGMSTVEDAKREDQLVEELTKDREKFGGWRLVEKYCATDPCDPTSTKPHNIAATAERYAKIKVDEVSRHLWMGEDDHFVRDALPGLARFAPDLAIETHRKIARSIVARDASELVLGVTSLEQHCAMLDSETVCKLVEVANTLSSPRKTESRDARDNWITSQYAIQIAFPHMNGDSQLDILVGLPSHGPPLLKLAKVLKPAAPEKLEYALERAMQSGECNRALAALLFARHSGTDMTERSRILVGQFAEHERSAVRAEAMDIIAHLKNFELIEGIVTTGWSAALLDPRENYFEIWHGSHVIILAAEQEIISFSEALERTTPCLYSVTADVLGAGCHATIAARLTAAVRTALNVELPFSPPAVEQAIEAADRTNPPLLSLAEPDEVVGSKAFFRRMSDTPEDFEVRQRQGWDAFNRFETALTKYDARIIVDDVGFRGVDVCVSASLDHCTGLVQELLILDDHKLMHVRNFALMLAKSVSHYDPTLARKLFDRLADGRAIVSLVFGLSGVSLEAMCLWKSSDGGPLDDLRTQRLDCAANDHLLAQEVLAALMAGKDEFLKRYVRKNLESLQPADNARALIVVGFGLESPVSEELLNKYKDASGLTGRAVKSARFAYDRNRWARHWFEKMCATDSGEEFWAYSALFLKIVDARVGLWGGGFSRTGTAMPRFEPSIRSRLENRAKAWKAKREKTLCGDKVPGEVYLVLD</sequence>
<evidence type="ECO:0000256" key="1">
    <source>
        <dbReference type="SAM" id="MobiDB-lite"/>
    </source>
</evidence>
<name>A0A2K8K7V1_9RHOB</name>
<reference evidence="2 3" key="1">
    <citation type="submission" date="2017-11" db="EMBL/GenBank/DDBJ databases">
        <title>Revised Sequence and Annotation of the Rhodobaca barguzinensis strain alga05 Genome.</title>
        <authorList>
            <person name="Kopejtka K."/>
            <person name="Tomasch J.M."/>
            <person name="Bunk B."/>
            <person name="Koblizek M."/>
        </authorList>
    </citation>
    <scope>NUCLEOTIDE SEQUENCE [LARGE SCALE GENOMIC DNA]</scope>
    <source>
        <strain evidence="3">alga05</strain>
    </source>
</reference>
<feature type="region of interest" description="Disordered" evidence="1">
    <location>
        <begin position="31"/>
        <end position="50"/>
    </location>
</feature>
<keyword evidence="3" id="KW-1185">Reference proteome</keyword>
<dbReference type="KEGG" id="rbg:BG454_06650"/>
<dbReference type="InterPro" id="IPR027417">
    <property type="entry name" value="P-loop_NTPase"/>
</dbReference>
<proteinExistence type="predicted"/>
<organism evidence="2 3">
    <name type="scientific">Roseinatronobacter bogoriensis subsp. barguzinensis</name>
    <dbReference type="NCBI Taxonomy" id="441209"/>
    <lineage>
        <taxon>Bacteria</taxon>
        <taxon>Pseudomonadati</taxon>
        <taxon>Pseudomonadota</taxon>
        <taxon>Alphaproteobacteria</taxon>
        <taxon>Rhodobacterales</taxon>
        <taxon>Paracoccaceae</taxon>
        <taxon>Roseinatronobacter</taxon>
    </lineage>
</organism>